<dbReference type="PROSITE" id="PS51682">
    <property type="entry name" value="SAM_OMT_I"/>
    <property type="match status" value="1"/>
</dbReference>
<keyword evidence="1 4" id="KW-0489">Methyltransferase</keyword>
<comment type="caution">
    <text evidence="4">The sequence shown here is derived from an EMBL/GenBank/DDBJ whole genome shotgun (WGS) entry which is preliminary data.</text>
</comment>
<dbReference type="PANTHER" id="PTHR43167">
    <property type="entry name" value="PUTATIVE (AFU_ORTHOLOGUE AFUA_6G01830)-RELATED"/>
    <property type="match status" value="1"/>
</dbReference>
<evidence type="ECO:0000313" key="4">
    <source>
        <dbReference type="EMBL" id="MDT0621546.1"/>
    </source>
</evidence>
<proteinExistence type="predicted"/>
<protein>
    <submittedName>
        <fullName evidence="4">Class I SAM-dependent methyltransferase</fullName>
        <ecNumber evidence="4">2.1.1.-</ecNumber>
    </submittedName>
</protein>
<evidence type="ECO:0000256" key="3">
    <source>
        <dbReference type="ARBA" id="ARBA00022691"/>
    </source>
</evidence>
<dbReference type="SUPFAM" id="SSF53335">
    <property type="entry name" value="S-adenosyl-L-methionine-dependent methyltransferases"/>
    <property type="match status" value="1"/>
</dbReference>
<evidence type="ECO:0000256" key="1">
    <source>
        <dbReference type="ARBA" id="ARBA00022603"/>
    </source>
</evidence>
<dbReference type="EMBL" id="JAVRHU010000002">
    <property type="protein sequence ID" value="MDT0621546.1"/>
    <property type="molecule type" value="Genomic_DNA"/>
</dbReference>
<dbReference type="PANTHER" id="PTHR43167:SF1">
    <property type="entry name" value="PUTATIVE (AFU_ORTHOLOGUE AFUA_6G01830)-RELATED"/>
    <property type="match status" value="1"/>
</dbReference>
<dbReference type="EC" id="2.1.1.-" evidence="4"/>
<evidence type="ECO:0000256" key="2">
    <source>
        <dbReference type="ARBA" id="ARBA00022679"/>
    </source>
</evidence>
<dbReference type="GO" id="GO:0032259">
    <property type="term" value="P:methylation"/>
    <property type="evidence" value="ECO:0007669"/>
    <property type="project" value="UniProtKB-KW"/>
</dbReference>
<organism evidence="4 5">
    <name type="scientific">Croceitalea vernalis</name>
    <dbReference type="NCBI Taxonomy" id="3075599"/>
    <lineage>
        <taxon>Bacteria</taxon>
        <taxon>Pseudomonadati</taxon>
        <taxon>Bacteroidota</taxon>
        <taxon>Flavobacteriia</taxon>
        <taxon>Flavobacteriales</taxon>
        <taxon>Flavobacteriaceae</taxon>
        <taxon>Croceitalea</taxon>
    </lineage>
</organism>
<dbReference type="InterPro" id="IPR002935">
    <property type="entry name" value="SAM_O-MeTrfase"/>
</dbReference>
<gene>
    <name evidence="4" type="ORF">RM520_07910</name>
</gene>
<keyword evidence="2 4" id="KW-0808">Transferase</keyword>
<keyword evidence="5" id="KW-1185">Reference proteome</keyword>
<dbReference type="Proteomes" id="UP001250662">
    <property type="component" value="Unassembled WGS sequence"/>
</dbReference>
<accession>A0ABU3BH93</accession>
<dbReference type="Gene3D" id="3.40.50.150">
    <property type="entry name" value="Vaccinia Virus protein VP39"/>
    <property type="match status" value="1"/>
</dbReference>
<reference evidence="4 5" key="1">
    <citation type="submission" date="2023-09" db="EMBL/GenBank/DDBJ databases">
        <authorList>
            <person name="Rey-Velasco X."/>
        </authorList>
    </citation>
    <scope>NUCLEOTIDE SEQUENCE [LARGE SCALE GENOMIC DNA]</scope>
    <source>
        <strain evidence="4 5">P007</strain>
    </source>
</reference>
<sequence length="209" mass="23608">MNTITKHTQIENILNELFDDAKGDHIKMIKGIAKSVFRPLQPTDFKDVYLSISQEQGVELRQLITENGFKNIVEFGTSFGISTLYLAQGVIETEGNIITTELVPSKAKRATENFAKAGVSELIDLRIGDALETLKNYSEPTDLLVLDGWKDLYLPLFNMLEHTFHNKTIVYVDNADMNDTQVFLKTVAQTAKYDLRTSHNGKVVLIRKK</sequence>
<dbReference type="Pfam" id="PF01596">
    <property type="entry name" value="Methyltransf_3"/>
    <property type="match status" value="1"/>
</dbReference>
<name>A0ABU3BH93_9FLAO</name>
<dbReference type="InterPro" id="IPR029063">
    <property type="entry name" value="SAM-dependent_MTases_sf"/>
</dbReference>
<dbReference type="GO" id="GO:0008168">
    <property type="term" value="F:methyltransferase activity"/>
    <property type="evidence" value="ECO:0007669"/>
    <property type="project" value="UniProtKB-KW"/>
</dbReference>
<evidence type="ECO:0000313" key="5">
    <source>
        <dbReference type="Proteomes" id="UP001250662"/>
    </source>
</evidence>
<dbReference type="RefSeq" id="WP_311385171.1">
    <property type="nucleotide sequence ID" value="NZ_JAVRHU010000002.1"/>
</dbReference>
<keyword evidence="3" id="KW-0949">S-adenosyl-L-methionine</keyword>